<evidence type="ECO:0000313" key="5">
    <source>
        <dbReference type="Proteomes" id="UP000315353"/>
    </source>
</evidence>
<dbReference type="KEGG" id="cfc:CFLV_11675"/>
<evidence type="ECO:0000256" key="1">
    <source>
        <dbReference type="SAM" id="MobiDB-lite"/>
    </source>
</evidence>
<feature type="region of interest" description="Disordered" evidence="1">
    <location>
        <begin position="77"/>
        <end position="96"/>
    </location>
</feature>
<name>A0A1L7CPH6_CORFL</name>
<proteinExistence type="predicted"/>
<accession>A0A1L7CPH6</accession>
<evidence type="ECO:0000313" key="4">
    <source>
        <dbReference type="Proteomes" id="UP000185479"/>
    </source>
</evidence>
<gene>
    <name evidence="3" type="ORF">CFL01nite_19260</name>
    <name evidence="2" type="ORF">CFLV_11675</name>
</gene>
<evidence type="ECO:0000313" key="3">
    <source>
        <dbReference type="EMBL" id="GEB98431.1"/>
    </source>
</evidence>
<feature type="compositionally biased region" description="Basic and acidic residues" evidence="1">
    <location>
        <begin position="17"/>
        <end position="26"/>
    </location>
</feature>
<feature type="compositionally biased region" description="Basic and acidic residues" evidence="1">
    <location>
        <begin position="82"/>
        <end position="96"/>
    </location>
</feature>
<dbReference type="EMBL" id="CP009246">
    <property type="protein sequence ID" value="APT87743.1"/>
    <property type="molecule type" value="Genomic_DNA"/>
</dbReference>
<organism evidence="2 4">
    <name type="scientific">Corynebacterium flavescens</name>
    <dbReference type="NCBI Taxonomy" id="28028"/>
    <lineage>
        <taxon>Bacteria</taxon>
        <taxon>Bacillati</taxon>
        <taxon>Actinomycetota</taxon>
        <taxon>Actinomycetes</taxon>
        <taxon>Mycobacteriales</taxon>
        <taxon>Corynebacteriaceae</taxon>
        <taxon>Corynebacterium</taxon>
    </lineage>
</organism>
<sequence length="123" mass="13282">MGIKRGFPWNQRHGHHDAHSKDRADDDALRKLLGLWVDKATRAEPLPAGQRYASGGEQPPQPAPAKYLACPAREVPLAFGGDHPHDEPQGIGRRPDLRVDLVGIIIGHKGQEGPAQAQNPGGD</sequence>
<feature type="region of interest" description="Disordered" evidence="1">
    <location>
        <begin position="43"/>
        <end position="66"/>
    </location>
</feature>
<feature type="region of interest" description="Disordered" evidence="1">
    <location>
        <begin position="1"/>
        <end position="26"/>
    </location>
</feature>
<reference evidence="3 5" key="2">
    <citation type="submission" date="2019-06" db="EMBL/GenBank/DDBJ databases">
        <title>Whole genome shotgun sequence of Corynebacterium flavescens NBRC 14136.</title>
        <authorList>
            <person name="Hosoyama A."/>
            <person name="Uohara A."/>
            <person name="Ohji S."/>
            <person name="Ichikawa N."/>
        </authorList>
    </citation>
    <scope>NUCLEOTIDE SEQUENCE [LARGE SCALE GENOMIC DNA]</scope>
    <source>
        <strain evidence="3 5">NBRC 14136</strain>
    </source>
</reference>
<keyword evidence="4" id="KW-1185">Reference proteome</keyword>
<dbReference type="Proteomes" id="UP000185479">
    <property type="component" value="Chromosome"/>
</dbReference>
<dbReference type="AlphaFoldDB" id="A0A1L7CPH6"/>
<evidence type="ECO:0000313" key="2">
    <source>
        <dbReference type="EMBL" id="APT87743.1"/>
    </source>
</evidence>
<protein>
    <submittedName>
        <fullName evidence="2">Uncharacterized protein</fullName>
    </submittedName>
</protein>
<dbReference type="EMBL" id="BJNB01000034">
    <property type="protein sequence ID" value="GEB98431.1"/>
    <property type="molecule type" value="Genomic_DNA"/>
</dbReference>
<reference evidence="2 4" key="1">
    <citation type="submission" date="2014-08" db="EMBL/GenBank/DDBJ databases">
        <title>Complete genome sequence of Corynebacterium flavescens OJ8(T)(=DSM 20296(T)), isolated from cheese.</title>
        <authorList>
            <person name="Ruckert C."/>
            <person name="Albersmeier A."/>
            <person name="Winkler A."/>
            <person name="Kalinowski J."/>
        </authorList>
    </citation>
    <scope>NUCLEOTIDE SEQUENCE [LARGE SCALE GENOMIC DNA]</scope>
    <source>
        <strain evidence="2 4">OJ8</strain>
    </source>
</reference>
<dbReference type="Proteomes" id="UP000315353">
    <property type="component" value="Unassembled WGS sequence"/>
</dbReference>